<gene>
    <name evidence="1" type="ORF">S01H1_21752</name>
</gene>
<organism evidence="1">
    <name type="scientific">marine sediment metagenome</name>
    <dbReference type="NCBI Taxonomy" id="412755"/>
    <lineage>
        <taxon>unclassified sequences</taxon>
        <taxon>metagenomes</taxon>
        <taxon>ecological metagenomes</taxon>
    </lineage>
</organism>
<reference evidence="1" key="1">
    <citation type="journal article" date="2014" name="Front. Microbiol.">
        <title>High frequency of phylogenetically diverse reductive dehalogenase-homologous genes in deep subseafloor sedimentary metagenomes.</title>
        <authorList>
            <person name="Kawai M."/>
            <person name="Futagami T."/>
            <person name="Toyoda A."/>
            <person name="Takaki Y."/>
            <person name="Nishi S."/>
            <person name="Hori S."/>
            <person name="Arai W."/>
            <person name="Tsubouchi T."/>
            <person name="Morono Y."/>
            <person name="Uchiyama I."/>
            <person name="Ito T."/>
            <person name="Fujiyama A."/>
            <person name="Inagaki F."/>
            <person name="Takami H."/>
        </authorList>
    </citation>
    <scope>NUCLEOTIDE SEQUENCE</scope>
    <source>
        <strain evidence="1">Expedition CK06-06</strain>
    </source>
</reference>
<accession>X0V9E8</accession>
<dbReference type="AlphaFoldDB" id="X0V9E8"/>
<comment type="caution">
    <text evidence="1">The sequence shown here is derived from an EMBL/GenBank/DDBJ whole genome shotgun (WGS) entry which is preliminary data.</text>
</comment>
<sequence>MKDLIKALQILLKYSNDDHNPTNCSHDEFYVGAGIQYDDVSEEDTKELEKLGFAPCEEYGEGFISFRFGSC</sequence>
<protein>
    <submittedName>
        <fullName evidence="1">Uncharacterized protein</fullName>
    </submittedName>
</protein>
<evidence type="ECO:0000313" key="1">
    <source>
        <dbReference type="EMBL" id="GAF97260.1"/>
    </source>
</evidence>
<proteinExistence type="predicted"/>
<dbReference type="EMBL" id="BARS01012120">
    <property type="protein sequence ID" value="GAF97260.1"/>
    <property type="molecule type" value="Genomic_DNA"/>
</dbReference>
<name>X0V9E8_9ZZZZ</name>